<organism evidence="1 2">
    <name type="scientific">Smallanthus sonchifolius</name>
    <dbReference type="NCBI Taxonomy" id="185202"/>
    <lineage>
        <taxon>Eukaryota</taxon>
        <taxon>Viridiplantae</taxon>
        <taxon>Streptophyta</taxon>
        <taxon>Embryophyta</taxon>
        <taxon>Tracheophyta</taxon>
        <taxon>Spermatophyta</taxon>
        <taxon>Magnoliopsida</taxon>
        <taxon>eudicotyledons</taxon>
        <taxon>Gunneridae</taxon>
        <taxon>Pentapetalae</taxon>
        <taxon>asterids</taxon>
        <taxon>campanulids</taxon>
        <taxon>Asterales</taxon>
        <taxon>Asteraceae</taxon>
        <taxon>Asteroideae</taxon>
        <taxon>Heliantheae alliance</taxon>
        <taxon>Millerieae</taxon>
        <taxon>Smallanthus</taxon>
    </lineage>
</organism>
<sequence>MVLQTERYNGGYPQQSYSTYQGPTGSYNNFQGVTDYTFPYSGPFQVSTYPLNHGPNHQSGWSTSGDCYENGARANHHYPYPMVALLKPTYGSSYYERSYTYENSYPQGNSKSHGSPHHQDYENPYSQGYESPHHQSHGSPYSHAHGSPHHQSHGSPDGQGHESPHHQGHGSTHGQGHESPHQQGSGNSYGLGKTGFGGAITNQINKLTHGYKNYGSSSLNNGHNPSVLNHGNPQSQGHGNPHNQGHGSPHSLEKTHSFGGAITKHDNYGSGSPNYGHNPSGFNHGYQQPSWTLKGLDDDE</sequence>
<keyword evidence="2" id="KW-1185">Reference proteome</keyword>
<reference evidence="2" key="1">
    <citation type="journal article" date="2022" name="Mol. Ecol. Resour.">
        <title>The genomes of chicory, endive, great burdock and yacon provide insights into Asteraceae palaeo-polyploidization history and plant inulin production.</title>
        <authorList>
            <person name="Fan W."/>
            <person name="Wang S."/>
            <person name="Wang H."/>
            <person name="Wang A."/>
            <person name="Jiang F."/>
            <person name="Liu H."/>
            <person name="Zhao H."/>
            <person name="Xu D."/>
            <person name="Zhang Y."/>
        </authorList>
    </citation>
    <scope>NUCLEOTIDE SEQUENCE [LARGE SCALE GENOMIC DNA]</scope>
    <source>
        <strain evidence="2">cv. Yunnan</strain>
    </source>
</reference>
<protein>
    <submittedName>
        <fullName evidence="1">Uncharacterized protein</fullName>
    </submittedName>
</protein>
<evidence type="ECO:0000313" key="2">
    <source>
        <dbReference type="Proteomes" id="UP001056120"/>
    </source>
</evidence>
<dbReference type="Proteomes" id="UP001056120">
    <property type="component" value="Linkage Group LG21"/>
</dbReference>
<accession>A0ACB9C9C9</accession>
<proteinExistence type="predicted"/>
<dbReference type="EMBL" id="CM042038">
    <property type="protein sequence ID" value="KAI3730883.1"/>
    <property type="molecule type" value="Genomic_DNA"/>
</dbReference>
<reference evidence="1 2" key="2">
    <citation type="journal article" date="2022" name="Mol. Ecol. Resour.">
        <title>The genomes of chicory, endive, great burdock and yacon provide insights into Asteraceae paleo-polyploidization history and plant inulin production.</title>
        <authorList>
            <person name="Fan W."/>
            <person name="Wang S."/>
            <person name="Wang H."/>
            <person name="Wang A."/>
            <person name="Jiang F."/>
            <person name="Liu H."/>
            <person name="Zhao H."/>
            <person name="Xu D."/>
            <person name="Zhang Y."/>
        </authorList>
    </citation>
    <scope>NUCLEOTIDE SEQUENCE [LARGE SCALE GENOMIC DNA]</scope>
    <source>
        <strain evidence="2">cv. Yunnan</strain>
        <tissue evidence="1">Leaves</tissue>
    </source>
</reference>
<comment type="caution">
    <text evidence="1">The sequence shown here is derived from an EMBL/GenBank/DDBJ whole genome shotgun (WGS) entry which is preliminary data.</text>
</comment>
<gene>
    <name evidence="1" type="ORF">L1987_62062</name>
</gene>
<name>A0ACB9C9C9_9ASTR</name>
<evidence type="ECO:0000313" key="1">
    <source>
        <dbReference type="EMBL" id="KAI3730883.1"/>
    </source>
</evidence>